<keyword evidence="3" id="KW-1185">Reference proteome</keyword>
<evidence type="ECO:0000259" key="1">
    <source>
        <dbReference type="Pfam" id="PF08241"/>
    </source>
</evidence>
<dbReference type="AlphaFoldDB" id="A0A518H3M8"/>
<dbReference type="KEGG" id="tpla:ElP_33430"/>
<dbReference type="SUPFAM" id="SSF53335">
    <property type="entry name" value="S-adenosyl-L-methionine-dependent methyltransferases"/>
    <property type="match status" value="1"/>
</dbReference>
<proteinExistence type="predicted"/>
<evidence type="ECO:0000313" key="2">
    <source>
        <dbReference type="EMBL" id="QDV35440.1"/>
    </source>
</evidence>
<dbReference type="Pfam" id="PF08241">
    <property type="entry name" value="Methyltransf_11"/>
    <property type="match status" value="1"/>
</dbReference>
<dbReference type="Gene3D" id="3.40.50.150">
    <property type="entry name" value="Vaccinia Virus protein VP39"/>
    <property type="match status" value="1"/>
</dbReference>
<accession>A0A518H3M8</accession>
<dbReference type="InterPro" id="IPR029063">
    <property type="entry name" value="SAM-dependent_MTases_sf"/>
</dbReference>
<reference evidence="2 3" key="1">
    <citation type="submission" date="2019-02" db="EMBL/GenBank/DDBJ databases">
        <title>Deep-cultivation of Planctomycetes and their phenomic and genomic characterization uncovers novel biology.</title>
        <authorList>
            <person name="Wiegand S."/>
            <person name="Jogler M."/>
            <person name="Boedeker C."/>
            <person name="Pinto D."/>
            <person name="Vollmers J."/>
            <person name="Rivas-Marin E."/>
            <person name="Kohn T."/>
            <person name="Peeters S.H."/>
            <person name="Heuer A."/>
            <person name="Rast P."/>
            <person name="Oberbeckmann S."/>
            <person name="Bunk B."/>
            <person name="Jeske O."/>
            <person name="Meyerdierks A."/>
            <person name="Storesund J.E."/>
            <person name="Kallscheuer N."/>
            <person name="Luecker S."/>
            <person name="Lage O.M."/>
            <person name="Pohl T."/>
            <person name="Merkel B.J."/>
            <person name="Hornburger P."/>
            <person name="Mueller R.-W."/>
            <person name="Bruemmer F."/>
            <person name="Labrenz M."/>
            <person name="Spormann A.M."/>
            <person name="Op den Camp H."/>
            <person name="Overmann J."/>
            <person name="Amann R."/>
            <person name="Jetten M.S.M."/>
            <person name="Mascher T."/>
            <person name="Medema M.H."/>
            <person name="Devos D.P."/>
            <person name="Kaster A.-K."/>
            <person name="Ovreas L."/>
            <person name="Rohde M."/>
            <person name="Galperin M.Y."/>
            <person name="Jogler C."/>
        </authorList>
    </citation>
    <scope>NUCLEOTIDE SEQUENCE [LARGE SCALE GENOMIC DNA]</scope>
    <source>
        <strain evidence="2 3">ElP</strain>
    </source>
</reference>
<dbReference type="GO" id="GO:0008757">
    <property type="term" value="F:S-adenosylmethionine-dependent methyltransferase activity"/>
    <property type="evidence" value="ECO:0007669"/>
    <property type="project" value="InterPro"/>
</dbReference>
<evidence type="ECO:0000313" key="3">
    <source>
        <dbReference type="Proteomes" id="UP000317835"/>
    </source>
</evidence>
<dbReference type="OrthoDB" id="272052at2"/>
<feature type="domain" description="Methyltransferase type 11" evidence="1">
    <location>
        <begin position="61"/>
        <end position="109"/>
    </location>
</feature>
<dbReference type="RefSeq" id="WP_145271056.1">
    <property type="nucleotide sequence ID" value="NZ_CP036426.1"/>
</dbReference>
<protein>
    <recommendedName>
        <fullName evidence="1">Methyltransferase type 11 domain-containing protein</fullName>
    </recommendedName>
</protein>
<dbReference type="Proteomes" id="UP000317835">
    <property type="component" value="Chromosome"/>
</dbReference>
<gene>
    <name evidence="2" type="ORF">ElP_33430</name>
</gene>
<dbReference type="InterPro" id="IPR013216">
    <property type="entry name" value="Methyltransf_11"/>
</dbReference>
<dbReference type="EMBL" id="CP036426">
    <property type="protein sequence ID" value="QDV35440.1"/>
    <property type="molecule type" value="Genomic_DNA"/>
</dbReference>
<sequence length="238" mass="26668">MRDHNKAFCRLVAETFDCPGPIVEFGAYQVEGQEGYADLRGMFPGKPFLGCDMRPGPGVDRVEDVSAMTLADESAGTIICLETFEHVFEVRRAFDEVYRVLKPGGLFILTSPFHFKIHGYPDDYWRMTPSCLARMLDCYALRVVGQQGPRKTPHTVMSLGIKHPAPADAVDRADRLVERYQGWLRGEEAAIPARDRARRKLAMLYRSKAERLQIRDEFAVDFTIDGPAAEAVAVARAG</sequence>
<organism evidence="2 3">
    <name type="scientific">Tautonia plasticadhaerens</name>
    <dbReference type="NCBI Taxonomy" id="2527974"/>
    <lineage>
        <taxon>Bacteria</taxon>
        <taxon>Pseudomonadati</taxon>
        <taxon>Planctomycetota</taxon>
        <taxon>Planctomycetia</taxon>
        <taxon>Isosphaerales</taxon>
        <taxon>Isosphaeraceae</taxon>
        <taxon>Tautonia</taxon>
    </lineage>
</organism>
<name>A0A518H3M8_9BACT</name>